<feature type="compositionally biased region" description="Low complexity" evidence="1">
    <location>
        <begin position="242"/>
        <end position="256"/>
    </location>
</feature>
<reference evidence="2 3" key="1">
    <citation type="submission" date="2024-04" db="EMBL/GenBank/DDBJ databases">
        <title>Tritrichomonas musculus Genome.</title>
        <authorList>
            <person name="Alves-Ferreira E."/>
            <person name="Grigg M."/>
            <person name="Lorenzi H."/>
            <person name="Galac M."/>
        </authorList>
    </citation>
    <scope>NUCLEOTIDE SEQUENCE [LARGE SCALE GENOMIC DNA]</scope>
    <source>
        <strain evidence="2 3">EAF2021</strain>
    </source>
</reference>
<feature type="region of interest" description="Disordered" evidence="1">
    <location>
        <begin position="151"/>
        <end position="179"/>
    </location>
</feature>
<proteinExistence type="predicted"/>
<dbReference type="EMBL" id="JAPFFF010000016">
    <property type="protein sequence ID" value="KAK8864942.1"/>
    <property type="molecule type" value="Genomic_DNA"/>
</dbReference>
<evidence type="ECO:0000313" key="3">
    <source>
        <dbReference type="Proteomes" id="UP001470230"/>
    </source>
</evidence>
<name>A0ABR2IKZ1_9EUKA</name>
<comment type="caution">
    <text evidence="2">The sequence shown here is derived from an EMBL/GenBank/DDBJ whole genome shotgun (WGS) entry which is preliminary data.</text>
</comment>
<evidence type="ECO:0000313" key="2">
    <source>
        <dbReference type="EMBL" id="KAK8864942.1"/>
    </source>
</evidence>
<accession>A0ABR2IKZ1</accession>
<evidence type="ECO:0000256" key="1">
    <source>
        <dbReference type="SAM" id="MobiDB-lite"/>
    </source>
</evidence>
<feature type="compositionally biased region" description="Low complexity" evidence="1">
    <location>
        <begin position="222"/>
        <end position="232"/>
    </location>
</feature>
<gene>
    <name evidence="2" type="ORF">M9Y10_010469</name>
</gene>
<dbReference type="Proteomes" id="UP001470230">
    <property type="component" value="Unassembled WGS sequence"/>
</dbReference>
<sequence>MKAIVHIIYIKNTSQISSSLDNINVSMEVSPKFSQKNEVIIFPLKDLDILTDRSAGYFNIQKYESQSLLITISETNNSKVKPICNLLVPFSSFPLGQNVKNEYTLTPIVYLAQPLLISIEVFITGNKLDKDPNSNVQFNFKKHLINKTILQQSNGTSPNVPSQIQPRTPEQINRSPKNRQFSLPISTFNTFSNEIHSETDDSTANYLSANLSYSESSVESVEMDLSSSSDDVAYQRKDGDDSSSSYLSESSESNKSVSDKTNENKPDAAKSADSNASAATENKEKKHRHHHRHHHHHHKHHKHGHTEHKHHHRHHHHHHHHHHQEHSNSDQPRPQRRQLRPQQSNMSLGSQRLLRANIRSIASDRNIHKKRFPRIPERQSTTRLPAYKPQNSDDKPKMDNPFLVENSLLI</sequence>
<organism evidence="2 3">
    <name type="scientific">Tritrichomonas musculus</name>
    <dbReference type="NCBI Taxonomy" id="1915356"/>
    <lineage>
        <taxon>Eukaryota</taxon>
        <taxon>Metamonada</taxon>
        <taxon>Parabasalia</taxon>
        <taxon>Tritrichomonadida</taxon>
        <taxon>Tritrichomonadidae</taxon>
        <taxon>Tritrichomonas</taxon>
    </lineage>
</organism>
<feature type="region of interest" description="Disordered" evidence="1">
    <location>
        <begin position="222"/>
        <end position="400"/>
    </location>
</feature>
<feature type="compositionally biased region" description="Basic and acidic residues" evidence="1">
    <location>
        <begin position="257"/>
        <end position="270"/>
    </location>
</feature>
<feature type="compositionally biased region" description="Basic residues" evidence="1">
    <location>
        <begin position="285"/>
        <end position="324"/>
    </location>
</feature>
<keyword evidence="3" id="KW-1185">Reference proteome</keyword>
<protein>
    <submittedName>
        <fullName evidence="2">Uncharacterized protein</fullName>
    </submittedName>
</protein>